<organism evidence="3">
    <name type="scientific">uncultured Gemmatimonadota bacterium</name>
    <dbReference type="NCBI Taxonomy" id="203437"/>
    <lineage>
        <taxon>Bacteria</taxon>
        <taxon>Pseudomonadati</taxon>
        <taxon>Gemmatimonadota</taxon>
        <taxon>environmental samples</taxon>
    </lineage>
</organism>
<protein>
    <submittedName>
        <fullName evidence="3">Similar to TadZ/CpaE, associated with Flp pilus assembly</fullName>
    </submittedName>
</protein>
<dbReference type="AlphaFoldDB" id="A0A6J4N8G0"/>
<evidence type="ECO:0000256" key="1">
    <source>
        <dbReference type="SAM" id="Phobius"/>
    </source>
</evidence>
<evidence type="ECO:0000259" key="2">
    <source>
        <dbReference type="Pfam" id="PF07811"/>
    </source>
</evidence>
<sequence length="167" mass="17784">MKLPRDEEGAAMVEFALVLPLLLLLIFGIAEFGRAWNINQTLADAAREAARRAVVRDGPAAAKVGDATAPGTVPAVVLDRLRRAGISTTGAWDPADYTADCSGWSPPTDEVTAAQVSGCGWGRTTGEEARVAIRLPYGFLLVKPLLGLLGGEIDGRTFETNYVMRNE</sequence>
<dbReference type="EMBL" id="CADCTV010001124">
    <property type="protein sequence ID" value="CAA9380800.1"/>
    <property type="molecule type" value="Genomic_DNA"/>
</dbReference>
<accession>A0A6J4N8G0</accession>
<dbReference type="Pfam" id="PF07811">
    <property type="entry name" value="TadE"/>
    <property type="match status" value="1"/>
</dbReference>
<dbReference type="InterPro" id="IPR012495">
    <property type="entry name" value="TadE-like_dom"/>
</dbReference>
<keyword evidence="1" id="KW-1133">Transmembrane helix</keyword>
<reference evidence="3" key="1">
    <citation type="submission" date="2020-02" db="EMBL/GenBank/DDBJ databases">
        <authorList>
            <person name="Meier V. D."/>
        </authorList>
    </citation>
    <scope>NUCLEOTIDE SEQUENCE</scope>
    <source>
        <strain evidence="3">AVDCRST_MAG89</strain>
    </source>
</reference>
<name>A0A6J4N8G0_9BACT</name>
<keyword evidence="1" id="KW-0472">Membrane</keyword>
<evidence type="ECO:0000313" key="3">
    <source>
        <dbReference type="EMBL" id="CAA9380800.1"/>
    </source>
</evidence>
<feature type="domain" description="TadE-like" evidence="2">
    <location>
        <begin position="9"/>
        <end position="51"/>
    </location>
</feature>
<gene>
    <name evidence="3" type="ORF">AVDCRST_MAG89-5372</name>
</gene>
<proteinExistence type="predicted"/>
<feature type="transmembrane region" description="Helical" evidence="1">
    <location>
        <begin position="12"/>
        <end position="30"/>
    </location>
</feature>
<keyword evidence="1" id="KW-0812">Transmembrane</keyword>